<dbReference type="Proteomes" id="UP000261284">
    <property type="component" value="Unassembled WGS sequence"/>
</dbReference>
<evidence type="ECO:0000313" key="2">
    <source>
        <dbReference type="Proteomes" id="UP000261284"/>
    </source>
</evidence>
<accession>A0A3E1NCU0</accession>
<proteinExistence type="predicted"/>
<comment type="caution">
    <text evidence="1">The sequence shown here is derived from an EMBL/GenBank/DDBJ whole genome shotgun (WGS) entry which is preliminary data.</text>
</comment>
<dbReference type="AlphaFoldDB" id="A0A3E1NCU0"/>
<dbReference type="EMBL" id="QTJU01000014">
    <property type="protein sequence ID" value="RFM25806.1"/>
    <property type="molecule type" value="Genomic_DNA"/>
</dbReference>
<dbReference type="OrthoDB" id="7030114at2"/>
<keyword evidence="2" id="KW-1185">Reference proteome</keyword>
<reference evidence="1 2" key="1">
    <citation type="submission" date="2018-08" db="EMBL/GenBank/DDBJ databases">
        <title>Chitinophagaceae sp. K23C18032701, a novel bacterium isolated from forest soil.</title>
        <authorList>
            <person name="Wang C."/>
        </authorList>
    </citation>
    <scope>NUCLEOTIDE SEQUENCE [LARGE SCALE GENOMIC DNA]</scope>
    <source>
        <strain evidence="1 2">K23C18032701</strain>
    </source>
</reference>
<evidence type="ECO:0000313" key="1">
    <source>
        <dbReference type="EMBL" id="RFM25806.1"/>
    </source>
</evidence>
<name>A0A3E1NCU0_9BACT</name>
<organism evidence="1 2">
    <name type="scientific">Deminuibacter soli</name>
    <dbReference type="NCBI Taxonomy" id="2291815"/>
    <lineage>
        <taxon>Bacteria</taxon>
        <taxon>Pseudomonadati</taxon>
        <taxon>Bacteroidota</taxon>
        <taxon>Chitinophagia</taxon>
        <taxon>Chitinophagales</taxon>
        <taxon>Chitinophagaceae</taxon>
        <taxon>Deminuibacter</taxon>
    </lineage>
</organism>
<gene>
    <name evidence="1" type="ORF">DXN05_22865</name>
</gene>
<dbReference type="RefSeq" id="WP_116849635.1">
    <property type="nucleotide sequence ID" value="NZ_QTJU01000014.1"/>
</dbReference>
<sequence length="65" mass="7317">MSKAVFKENPGANNVQFNFSKSPEIAYWARKYNISPEVLQQTFRENGYSIAQTIAAMQKMGNTAV</sequence>
<protein>
    <recommendedName>
        <fullName evidence="3">DUF3606 domain-containing protein</fullName>
    </recommendedName>
</protein>
<evidence type="ECO:0008006" key="3">
    <source>
        <dbReference type="Google" id="ProtNLM"/>
    </source>
</evidence>